<reference evidence="13" key="1">
    <citation type="submission" date="2020-10" db="EMBL/GenBank/DDBJ databases">
        <authorList>
            <person name="Gilroy R."/>
        </authorList>
    </citation>
    <scope>NUCLEOTIDE SEQUENCE</scope>
    <source>
        <strain evidence="13">2889</strain>
    </source>
</reference>
<organism evidence="13 14">
    <name type="scientific">Candidatus Pullibacteroides excrementavium</name>
    <dbReference type="NCBI Taxonomy" id="2840905"/>
    <lineage>
        <taxon>Bacteria</taxon>
        <taxon>Pseudomonadati</taxon>
        <taxon>Bacteroidota</taxon>
        <taxon>Bacteroidia</taxon>
        <taxon>Bacteroidales</taxon>
        <taxon>Candidatus Pullibacteroides</taxon>
    </lineage>
</organism>
<feature type="binding site" evidence="9">
    <location>
        <position position="216"/>
    </location>
    <ligand>
        <name>NADPH</name>
        <dbReference type="ChEBI" id="CHEBI:57783"/>
    </ligand>
</feature>
<dbReference type="NCBIfam" id="NF009114">
    <property type="entry name" value="PRK12464.1"/>
    <property type="match status" value="1"/>
</dbReference>
<feature type="domain" description="1-deoxy-D-xylulose 5-phosphate reductoisomerase C-terminal" evidence="11">
    <location>
        <begin position="157"/>
        <end position="240"/>
    </location>
</feature>
<comment type="pathway">
    <text evidence="1 9">Isoprenoid biosynthesis; isopentenyl diphosphate biosynthesis via DXP pathway; isopentenyl diphosphate from 1-deoxy-D-xylulose 5-phosphate: step 1/6.</text>
</comment>
<dbReference type="SUPFAM" id="SSF69055">
    <property type="entry name" value="1-deoxy-D-xylulose-5-phosphate reductoisomerase, C-terminal domain"/>
    <property type="match status" value="1"/>
</dbReference>
<comment type="caution">
    <text evidence="13">The sequence shown here is derived from an EMBL/GenBank/DDBJ whole genome shotgun (WGS) entry which is preliminary data.</text>
</comment>
<name>A0A9D9DSZ1_9BACT</name>
<feature type="binding site" evidence="9">
    <location>
        <position position="24"/>
    </location>
    <ligand>
        <name>NADPH</name>
        <dbReference type="ChEBI" id="CHEBI:57783"/>
    </ligand>
</feature>
<dbReference type="InterPro" id="IPR036291">
    <property type="entry name" value="NAD(P)-bd_dom_sf"/>
</dbReference>
<feature type="binding site" evidence="9">
    <location>
        <position position="187"/>
    </location>
    <ligand>
        <name>1-deoxy-D-xylulose 5-phosphate</name>
        <dbReference type="ChEBI" id="CHEBI:57792"/>
    </ligand>
</feature>
<feature type="binding site" evidence="9">
    <location>
        <position position="163"/>
    </location>
    <ligand>
        <name>Mn(2+)</name>
        <dbReference type="ChEBI" id="CHEBI:29035"/>
    </ligand>
</feature>
<feature type="binding site" evidence="9">
    <location>
        <position position="25"/>
    </location>
    <ligand>
        <name>NADPH</name>
        <dbReference type="ChEBI" id="CHEBI:57783"/>
    </ligand>
</feature>
<dbReference type="GO" id="GO:0070402">
    <property type="term" value="F:NADPH binding"/>
    <property type="evidence" value="ECO:0007669"/>
    <property type="project" value="InterPro"/>
</dbReference>
<evidence type="ECO:0000256" key="3">
    <source>
        <dbReference type="ARBA" id="ARBA00022723"/>
    </source>
</evidence>
<dbReference type="InterPro" id="IPR036169">
    <property type="entry name" value="DXPR_C_sf"/>
</dbReference>
<dbReference type="InterPro" id="IPR013512">
    <property type="entry name" value="DXP_reductoisomerase_N"/>
</dbReference>
<evidence type="ECO:0000256" key="4">
    <source>
        <dbReference type="ARBA" id="ARBA00022857"/>
    </source>
</evidence>
<comment type="catalytic activity">
    <reaction evidence="8">
        <text>2-C-methyl-D-erythritol 4-phosphate + NADP(+) = 1-deoxy-D-xylulose 5-phosphate + NADPH + H(+)</text>
        <dbReference type="Rhea" id="RHEA:13717"/>
        <dbReference type="ChEBI" id="CHEBI:15378"/>
        <dbReference type="ChEBI" id="CHEBI:57783"/>
        <dbReference type="ChEBI" id="CHEBI:57792"/>
        <dbReference type="ChEBI" id="CHEBI:58262"/>
        <dbReference type="ChEBI" id="CHEBI:58349"/>
        <dbReference type="EC" id="1.1.1.267"/>
    </reaction>
    <physiologicalReaction direction="right-to-left" evidence="8">
        <dbReference type="Rhea" id="RHEA:13719"/>
    </physiologicalReaction>
</comment>
<feature type="binding site" evidence="9">
    <location>
        <position position="135"/>
    </location>
    <ligand>
        <name>NADPH</name>
        <dbReference type="ChEBI" id="CHEBI:57783"/>
    </ligand>
</feature>
<feature type="binding site" evidence="9">
    <location>
        <position position="223"/>
    </location>
    <ligand>
        <name>1-deoxy-D-xylulose 5-phosphate</name>
        <dbReference type="ChEBI" id="CHEBI:57792"/>
    </ligand>
</feature>
<feature type="binding site" evidence="9">
    <location>
        <position position="162"/>
    </location>
    <ligand>
        <name>1-deoxy-D-xylulose 5-phosphate</name>
        <dbReference type="ChEBI" id="CHEBI:57792"/>
    </ligand>
</feature>
<feature type="binding site" evidence="9">
    <location>
        <position position="232"/>
    </location>
    <ligand>
        <name>1-deoxy-D-xylulose 5-phosphate</name>
        <dbReference type="ChEBI" id="CHEBI:57792"/>
    </ligand>
</feature>
<dbReference type="SUPFAM" id="SSF55347">
    <property type="entry name" value="Glyceraldehyde-3-phosphate dehydrogenase-like, C-terminal domain"/>
    <property type="match status" value="1"/>
</dbReference>
<reference evidence="13" key="2">
    <citation type="journal article" date="2021" name="PeerJ">
        <title>Extensive microbial diversity within the chicken gut microbiome revealed by metagenomics and culture.</title>
        <authorList>
            <person name="Gilroy R."/>
            <person name="Ravi A."/>
            <person name="Getino M."/>
            <person name="Pursley I."/>
            <person name="Horton D.L."/>
            <person name="Alikhan N.F."/>
            <person name="Baker D."/>
            <person name="Gharbi K."/>
            <person name="Hall N."/>
            <person name="Watson M."/>
            <person name="Adriaenssens E.M."/>
            <person name="Foster-Nyarko E."/>
            <person name="Jarju S."/>
            <person name="Secka A."/>
            <person name="Antonio M."/>
            <person name="Oren A."/>
            <person name="Chaudhuri R.R."/>
            <person name="La Ragione R."/>
            <person name="Hildebrand F."/>
            <person name="Pallen M.J."/>
        </authorList>
    </citation>
    <scope>NUCLEOTIDE SEQUENCE</scope>
    <source>
        <strain evidence="13">2889</strain>
    </source>
</reference>
<evidence type="ECO:0000256" key="8">
    <source>
        <dbReference type="ARBA" id="ARBA00048543"/>
    </source>
</evidence>
<dbReference type="Pfam" id="PF02670">
    <property type="entry name" value="DXP_reductoisom"/>
    <property type="match status" value="1"/>
</dbReference>
<comment type="function">
    <text evidence="9">Catalyzes the NADPH-dependent rearrangement and reduction of 1-deoxy-D-xylulose-5-phosphate (DXP) to 2-C-methyl-D-erythritol 4-phosphate (MEP).</text>
</comment>
<protein>
    <recommendedName>
        <fullName evidence="9">1-deoxy-D-xylulose 5-phosphate reductoisomerase</fullName>
        <shortName evidence="9">DXP reductoisomerase</shortName>
        <ecNumber evidence="9">1.1.1.267</ecNumber>
    </recommendedName>
    <alternativeName>
        <fullName evidence="9">1-deoxyxylulose-5-phosphate reductoisomerase</fullName>
    </alternativeName>
    <alternativeName>
        <fullName evidence="9">2-C-methyl-D-erythritol 4-phosphate synthase</fullName>
    </alternativeName>
</protein>
<feature type="binding site" evidence="9">
    <location>
        <position position="136"/>
    </location>
    <ligand>
        <name>1-deoxy-D-xylulose 5-phosphate</name>
        <dbReference type="ChEBI" id="CHEBI:57792"/>
    </ligand>
</feature>
<proteinExistence type="inferred from homology"/>
<feature type="binding site" evidence="9">
    <location>
        <position position="161"/>
    </location>
    <ligand>
        <name>Mn(2+)</name>
        <dbReference type="ChEBI" id="CHEBI:29035"/>
    </ligand>
</feature>
<dbReference type="Gene3D" id="1.10.1740.10">
    <property type="match status" value="1"/>
</dbReference>
<evidence type="ECO:0000313" key="13">
    <source>
        <dbReference type="EMBL" id="MBO8432118.1"/>
    </source>
</evidence>
<feature type="binding site" evidence="9">
    <location>
        <position position="229"/>
    </location>
    <ligand>
        <name>1-deoxy-D-xylulose 5-phosphate</name>
        <dbReference type="ChEBI" id="CHEBI:57792"/>
    </ligand>
</feature>
<dbReference type="SUPFAM" id="SSF51735">
    <property type="entry name" value="NAD(P)-binding Rossmann-fold domains"/>
    <property type="match status" value="1"/>
</dbReference>
<evidence type="ECO:0000259" key="12">
    <source>
        <dbReference type="Pfam" id="PF13288"/>
    </source>
</evidence>
<evidence type="ECO:0000259" key="11">
    <source>
        <dbReference type="Pfam" id="PF08436"/>
    </source>
</evidence>
<evidence type="ECO:0000256" key="1">
    <source>
        <dbReference type="ARBA" id="ARBA00005094"/>
    </source>
</evidence>
<keyword evidence="7 9" id="KW-0414">Isoprene biosynthesis</keyword>
<evidence type="ECO:0000256" key="6">
    <source>
        <dbReference type="ARBA" id="ARBA00023211"/>
    </source>
</evidence>
<evidence type="ECO:0000313" key="14">
    <source>
        <dbReference type="Proteomes" id="UP000823612"/>
    </source>
</evidence>
<dbReference type="InterPro" id="IPR013644">
    <property type="entry name" value="DXP_reductoisomerase_C"/>
</dbReference>
<dbReference type="NCBIfam" id="TIGR00243">
    <property type="entry name" value="Dxr"/>
    <property type="match status" value="1"/>
</dbReference>
<feature type="binding site" evidence="9">
    <location>
        <position position="232"/>
    </location>
    <ligand>
        <name>Mn(2+)</name>
        <dbReference type="ChEBI" id="CHEBI:29035"/>
    </ligand>
</feature>
<feature type="domain" description="DXP reductoisomerase C-terminal" evidence="12">
    <location>
        <begin position="272"/>
        <end position="388"/>
    </location>
</feature>
<feature type="domain" description="1-deoxy-D-xylulose 5-phosphate reductoisomerase N-terminal" evidence="10">
    <location>
        <begin position="17"/>
        <end position="143"/>
    </location>
</feature>
<gene>
    <name evidence="9" type="primary">dxr</name>
    <name evidence="13" type="ORF">IAB08_02335</name>
</gene>
<dbReference type="Proteomes" id="UP000823612">
    <property type="component" value="Unassembled WGS sequence"/>
</dbReference>
<dbReference type="GO" id="GO:0051484">
    <property type="term" value="P:isopentenyl diphosphate biosynthetic process, methylerythritol 4-phosphate pathway involved in terpenoid biosynthetic process"/>
    <property type="evidence" value="ECO:0007669"/>
    <property type="project" value="TreeGrafter"/>
</dbReference>
<dbReference type="InterPro" id="IPR003821">
    <property type="entry name" value="DXP_reductoisomerase"/>
</dbReference>
<evidence type="ECO:0000256" key="5">
    <source>
        <dbReference type="ARBA" id="ARBA00023002"/>
    </source>
</evidence>
<sequence length="404" mass="44071">METKFSSTQYPDGQKHLALLGSTGSIGTQALDVVRQHPDAFCIEVLTAQNQADLLIRQALEFKPNIVVIGNETHYEKVRDALAHTDTKVFAGADSIADAATCESVDTVVTALLGYAGLQPTMKAIQAGKHIALANKETLVAGGAIVCRAAREQQVAITPIDSEHSAIFQCLAGEYMNPVERIFLTGSGGPFRGKKGEQLQDIKPEQALKHPTWHMGRKISIDSATLMNKGLEMIEARWLFGVKPQDIEVVIHPESIVHSMVSFQDGSVKAQLGLPDMKLPIQYALSFPQRLSLDVPRLDLTQTGSLHFEKPDTGTFRCLPLAYQALDKGGNMPCIMNAANEIAVQAFLEERIPFLAIADLIARTMEKASFLPAPNIEELNESDAESRRLCQELIDTSALMTPAQ</sequence>
<dbReference type="GO" id="GO:0030604">
    <property type="term" value="F:1-deoxy-D-xylulose-5-phosphate reductoisomerase activity"/>
    <property type="evidence" value="ECO:0007669"/>
    <property type="project" value="UniProtKB-UniRule"/>
</dbReference>
<dbReference type="InterPro" id="IPR026877">
    <property type="entry name" value="DXPR_C"/>
</dbReference>
<dbReference type="FunFam" id="3.40.50.720:FF:000045">
    <property type="entry name" value="1-deoxy-D-xylulose 5-phosphate reductoisomerase"/>
    <property type="match status" value="1"/>
</dbReference>
<feature type="binding site" evidence="9">
    <location>
        <position position="23"/>
    </location>
    <ligand>
        <name>NADPH</name>
        <dbReference type="ChEBI" id="CHEBI:57783"/>
    </ligand>
</feature>
<dbReference type="Pfam" id="PF08436">
    <property type="entry name" value="DXP_redisom_C"/>
    <property type="match status" value="1"/>
</dbReference>
<feature type="binding site" evidence="9">
    <location>
        <position position="137"/>
    </location>
    <ligand>
        <name>NADPH</name>
        <dbReference type="ChEBI" id="CHEBI:57783"/>
    </ligand>
</feature>
<dbReference type="AlphaFoldDB" id="A0A9D9DSZ1"/>
<evidence type="ECO:0000256" key="9">
    <source>
        <dbReference type="HAMAP-Rule" id="MF_00183"/>
    </source>
</evidence>
<dbReference type="EMBL" id="JADIMZ010000031">
    <property type="protein sequence ID" value="MBO8432118.1"/>
    <property type="molecule type" value="Genomic_DNA"/>
</dbReference>
<feature type="binding site" evidence="9">
    <location>
        <position position="26"/>
    </location>
    <ligand>
        <name>NADPH</name>
        <dbReference type="ChEBI" id="CHEBI:57783"/>
    </ligand>
</feature>
<evidence type="ECO:0000256" key="2">
    <source>
        <dbReference type="ARBA" id="ARBA00006825"/>
    </source>
</evidence>
<dbReference type="Pfam" id="PF13288">
    <property type="entry name" value="DXPR_C"/>
    <property type="match status" value="1"/>
</dbReference>
<dbReference type="PANTHER" id="PTHR30525">
    <property type="entry name" value="1-DEOXY-D-XYLULOSE 5-PHOSPHATE REDUCTOISOMERASE"/>
    <property type="match status" value="1"/>
</dbReference>
<evidence type="ECO:0000256" key="7">
    <source>
        <dbReference type="ARBA" id="ARBA00023229"/>
    </source>
</evidence>
<dbReference type="PANTHER" id="PTHR30525:SF0">
    <property type="entry name" value="1-DEOXY-D-XYLULOSE 5-PHOSPHATE REDUCTOISOMERASE, CHLOROPLASTIC"/>
    <property type="match status" value="1"/>
</dbReference>
<dbReference type="Gene3D" id="3.40.50.720">
    <property type="entry name" value="NAD(P)-binding Rossmann-like Domain"/>
    <property type="match status" value="1"/>
</dbReference>
<feature type="binding site" evidence="9">
    <location>
        <position position="228"/>
    </location>
    <ligand>
        <name>1-deoxy-D-xylulose 5-phosphate</name>
        <dbReference type="ChEBI" id="CHEBI:57792"/>
    </ligand>
</feature>
<comment type="similarity">
    <text evidence="2 9">Belongs to the DXR family.</text>
</comment>
<dbReference type="EC" id="1.1.1.267" evidence="9"/>
<feature type="binding site" evidence="9">
    <location>
        <position position="210"/>
    </location>
    <ligand>
        <name>1-deoxy-D-xylulose 5-phosphate</name>
        <dbReference type="ChEBI" id="CHEBI:57792"/>
    </ligand>
</feature>
<dbReference type="GO" id="GO:0030145">
    <property type="term" value="F:manganese ion binding"/>
    <property type="evidence" value="ECO:0007669"/>
    <property type="project" value="TreeGrafter"/>
</dbReference>
<keyword evidence="5 9" id="KW-0560">Oxidoreductase</keyword>
<keyword evidence="9" id="KW-0460">Magnesium</keyword>
<dbReference type="HAMAP" id="MF_00183">
    <property type="entry name" value="DXP_reductoisom"/>
    <property type="match status" value="1"/>
</dbReference>
<dbReference type="PIRSF" id="PIRSF006205">
    <property type="entry name" value="Dxp_reductismrs"/>
    <property type="match status" value="1"/>
</dbReference>
<comment type="cofactor">
    <cofactor evidence="9">
        <name>Mg(2+)</name>
        <dbReference type="ChEBI" id="CHEBI:18420"/>
    </cofactor>
    <cofactor evidence="9">
        <name>Mn(2+)</name>
        <dbReference type="ChEBI" id="CHEBI:29035"/>
    </cofactor>
</comment>
<feature type="binding site" evidence="9">
    <location>
        <position position="163"/>
    </location>
    <ligand>
        <name>1-deoxy-D-xylulose 5-phosphate</name>
        <dbReference type="ChEBI" id="CHEBI:57792"/>
    </ligand>
</feature>
<accession>A0A9D9DSZ1</accession>
<keyword evidence="4 9" id="KW-0521">NADP</keyword>
<comment type="caution">
    <text evidence="9">Lacks conserved residue(s) required for the propagation of feature annotation.</text>
</comment>
<keyword evidence="3 9" id="KW-0479">Metal-binding</keyword>
<evidence type="ECO:0000259" key="10">
    <source>
        <dbReference type="Pfam" id="PF02670"/>
    </source>
</evidence>
<keyword evidence="6 9" id="KW-0464">Manganese</keyword>